<feature type="domain" description="UPF0261" evidence="1">
    <location>
        <begin position="3"/>
        <end position="172"/>
    </location>
</feature>
<dbReference type="EMBL" id="PYGJ01000006">
    <property type="protein sequence ID" value="PSL19361.1"/>
    <property type="molecule type" value="Genomic_DNA"/>
</dbReference>
<evidence type="ECO:0000313" key="4">
    <source>
        <dbReference type="Proteomes" id="UP000240418"/>
    </source>
</evidence>
<dbReference type="NCBIfam" id="NF002673">
    <property type="entry name" value="PRK02399.1-1"/>
    <property type="match status" value="1"/>
</dbReference>
<accession>A0A2P8FCA6</accession>
<dbReference type="Gene3D" id="3.40.50.12030">
    <property type="entry name" value="Uncharacterised protein family UPF0261, NC domain"/>
    <property type="match status" value="1"/>
</dbReference>
<dbReference type="Proteomes" id="UP000240418">
    <property type="component" value="Unassembled WGS sequence"/>
</dbReference>
<gene>
    <name evidence="3" type="ORF">CLV88_10673</name>
</gene>
<dbReference type="NCBIfam" id="NF002674">
    <property type="entry name" value="PRK02399.1-2"/>
    <property type="match status" value="1"/>
</dbReference>
<dbReference type="Pfam" id="PF06792">
    <property type="entry name" value="UPF0261"/>
    <property type="match status" value="1"/>
</dbReference>
<evidence type="ECO:0000313" key="3">
    <source>
        <dbReference type="EMBL" id="PSL19361.1"/>
    </source>
</evidence>
<name>A0A2P8FCA6_9RHOB</name>
<dbReference type="RefSeq" id="WP_106608558.1">
    <property type="nucleotide sequence ID" value="NZ_PYGJ01000006.1"/>
</dbReference>
<dbReference type="PANTHER" id="PTHR31862">
    <property type="entry name" value="UPF0261 DOMAIN PROTEIN (AFU_ORTHOLOGUE AFUA_1G10120)"/>
    <property type="match status" value="1"/>
</dbReference>
<dbReference type="OrthoDB" id="9776369at2"/>
<evidence type="ECO:0000259" key="1">
    <source>
        <dbReference type="Pfam" id="PF06792"/>
    </source>
</evidence>
<dbReference type="CDD" id="cd15488">
    <property type="entry name" value="Tm-1-like"/>
    <property type="match status" value="1"/>
</dbReference>
<keyword evidence="4" id="KW-1185">Reference proteome</keyword>
<dbReference type="Gene3D" id="3.40.50.12020">
    <property type="entry name" value="Uncharacterised protein family UPF0261, NN domain"/>
    <property type="match status" value="1"/>
</dbReference>
<evidence type="ECO:0000259" key="2">
    <source>
        <dbReference type="Pfam" id="PF23189"/>
    </source>
</evidence>
<dbReference type="InterPro" id="IPR008322">
    <property type="entry name" value="UPF0261"/>
</dbReference>
<dbReference type="AlphaFoldDB" id="A0A2P8FCA6"/>
<dbReference type="PIRSF" id="PIRSF033271">
    <property type="entry name" value="UCP033271"/>
    <property type="match status" value="1"/>
</dbReference>
<dbReference type="PANTHER" id="PTHR31862:SF1">
    <property type="entry name" value="UPF0261 DOMAIN PROTEIN (AFU_ORTHOLOGUE AFUA_1G10120)"/>
    <property type="match status" value="1"/>
</dbReference>
<sequence>MTAIYVVGTADTKGDELAYLRAILEPSGTPIKVVDVGIRRPNCAVDITAQEVGAAMPNFDSSVFESDDRGAAVSAMSTAFSAFCTMHKEDIAGILGIGGGGGTSIISAGLRALPYGIPKMIVSTLASGDTSAFVGVSDTIMVPAITDLAGLNRVSRQVLHNAAHGLLGMVHNPAPVTKDTKQAVGLSMFGVTTPCVTHVADLIAGTVDPLIFHATGTGGQTMERLAEEGSLCGLIDVTLTELCDFRVGGVLPCLPERLDVVARGQIPWVGAPGALDMVNFWAPDTVPAIFADRKFYHHNPNVTLMRTTPAENADFGRWIGEKLNACGGRVTLLIPEKGVSMLDIEGGEFWWPEANAALFNALEDTIQITKSRQVTRLPYHINDPEFAAALAATFQKLTED</sequence>
<dbReference type="InterPro" id="IPR051353">
    <property type="entry name" value="Tobamovirus_resist_UPF0261"/>
</dbReference>
<dbReference type="InterPro" id="IPR044122">
    <property type="entry name" value="UPF0261_N"/>
</dbReference>
<dbReference type="Pfam" id="PF23189">
    <property type="entry name" value="UPF0261_C"/>
    <property type="match status" value="1"/>
</dbReference>
<proteinExistence type="predicted"/>
<protein>
    <submittedName>
        <fullName evidence="3">Uncharacterized protein (UPF0261 family)</fullName>
    </submittedName>
</protein>
<feature type="domain" description="UPF0261" evidence="2">
    <location>
        <begin position="181"/>
        <end position="397"/>
    </location>
</feature>
<comment type="caution">
    <text evidence="3">The sequence shown here is derived from an EMBL/GenBank/DDBJ whole genome shotgun (WGS) entry which is preliminary data.</text>
</comment>
<reference evidence="3 4" key="1">
    <citation type="submission" date="2018-03" db="EMBL/GenBank/DDBJ databases">
        <title>Genomic Encyclopedia of Archaeal and Bacterial Type Strains, Phase II (KMG-II): from individual species to whole genera.</title>
        <authorList>
            <person name="Goeker M."/>
        </authorList>
    </citation>
    <scope>NUCLEOTIDE SEQUENCE [LARGE SCALE GENOMIC DNA]</scope>
    <source>
        <strain evidence="3 4">DSM 100673</strain>
    </source>
</reference>
<organism evidence="3 4">
    <name type="scientific">Shimia abyssi</name>
    <dbReference type="NCBI Taxonomy" id="1662395"/>
    <lineage>
        <taxon>Bacteria</taxon>
        <taxon>Pseudomonadati</taxon>
        <taxon>Pseudomonadota</taxon>
        <taxon>Alphaproteobacteria</taxon>
        <taxon>Rhodobacterales</taxon>
        <taxon>Roseobacteraceae</taxon>
    </lineage>
</organism>
<dbReference type="InterPro" id="IPR056778">
    <property type="entry name" value="UPF0261_C"/>
</dbReference>